<dbReference type="InterPro" id="IPR019734">
    <property type="entry name" value="TPR_rpt"/>
</dbReference>
<reference evidence="3" key="1">
    <citation type="journal article" date="2019" name="Int. J. Syst. Evol. Microbiol.">
        <title>The Global Catalogue of Microorganisms (GCM) 10K type strain sequencing project: providing services to taxonomists for standard genome sequencing and annotation.</title>
        <authorList>
            <consortium name="The Broad Institute Genomics Platform"/>
            <consortium name="The Broad Institute Genome Sequencing Center for Infectious Disease"/>
            <person name="Wu L."/>
            <person name="Ma J."/>
        </authorList>
    </citation>
    <scope>NUCLEOTIDE SEQUENCE [LARGE SCALE GENOMIC DNA]</scope>
    <source>
        <strain evidence="3">CGMCC 4.7367</strain>
    </source>
</reference>
<dbReference type="SMART" id="SM00028">
    <property type="entry name" value="TPR"/>
    <property type="match status" value="6"/>
</dbReference>
<dbReference type="SMART" id="SM00671">
    <property type="entry name" value="SEL1"/>
    <property type="match status" value="4"/>
</dbReference>
<feature type="region of interest" description="Disordered" evidence="1">
    <location>
        <begin position="1"/>
        <end position="22"/>
    </location>
</feature>
<dbReference type="PANTHER" id="PTHR19959:SF119">
    <property type="entry name" value="FUNGAL LIPASE-LIKE DOMAIN-CONTAINING PROTEIN"/>
    <property type="match status" value="1"/>
</dbReference>
<protein>
    <recommendedName>
        <fullName evidence="4">Tetratricopeptide repeat protein</fullName>
    </recommendedName>
</protein>
<dbReference type="RefSeq" id="WP_191298510.1">
    <property type="nucleotide sequence ID" value="NZ_BNAR01000004.1"/>
</dbReference>
<organism evidence="2 3">
    <name type="scientific">Lentzea cavernae</name>
    <dbReference type="NCBI Taxonomy" id="2020703"/>
    <lineage>
        <taxon>Bacteria</taxon>
        <taxon>Bacillati</taxon>
        <taxon>Actinomycetota</taxon>
        <taxon>Actinomycetes</taxon>
        <taxon>Pseudonocardiales</taxon>
        <taxon>Pseudonocardiaceae</taxon>
        <taxon>Lentzea</taxon>
    </lineage>
</organism>
<dbReference type="InterPro" id="IPR011990">
    <property type="entry name" value="TPR-like_helical_dom_sf"/>
</dbReference>
<gene>
    <name evidence="2" type="ORF">GCM10017774_29790</name>
</gene>
<comment type="caution">
    <text evidence="2">The sequence shown here is derived from an EMBL/GenBank/DDBJ whole genome shotgun (WGS) entry which is preliminary data.</text>
</comment>
<dbReference type="InterPro" id="IPR006597">
    <property type="entry name" value="Sel1-like"/>
</dbReference>
<proteinExistence type="predicted"/>
<sequence length="1229" mass="131530">MTGDQRFVSGPGSVQINNPHGPVNVTAATPAHRLEPFSFAPAVDPASLGHQPSQLLDARSQVVPFSGREDELTALAAWRDAPVASMSALLVHGPGGQGKSRLAARFADLSAAGGWEVALARHASEATSSDVAFVPRATGGVLVVVDYADRWPHLELVALLREVGQLGEPVRVLLIGRTVQWWPALRGELREIGAEVGDLLLPEFARGVGERERAFVAARDRFGAVLGVSAPVDEVARGLDGDEFGQVLTIHMAALVTALRARHPGGPMPDSVEGIAAYLLDRERMGWERLQPRPEFKTSSADMARAVFTSVLSDSMSHREGVARLTRLRLEPVQQVLDNHRFCYPPLDRSKVLQPLQPDRLAEDFVALLLPGHDISGYDPDPWACDVPGVLLGIGEPDAVVPSTVARTITVLASAADRWPHVGGQLGALLRERPEVAVHADSAALIALAEARHVDTDVLLAIEVHFPGERQVDLDRGAAAVTERLVREHVTDTARLQDAASWYSKLLLRLGHAGRKQEAVQAGFQALAALSRLDELDPPTYGVDLALCVMRIGAYLSDMGQHDSAVGFTGRAVQLFRGAEDTGRARAGLALTLSNYGNQLQNIGQRGNAVAAAEESVALHRSLAGTDASDPPMFAFALNALGTRLLAVGEHEGALRALSESVDVYRPLVDGAPGTHLPGLARALTNLGSACFRLDLPAEAVEASAEAVGIRRDLTELNAEAYAADLALSLMNHAGRLSDVGRSAEAAATADEAVPLARKLAGTDRTRHEALLAATLASHGAVYAHVDRDRAVASLREAIALLERLVVNNESHRSMLDTTVRNLHIVDPTYAASAYEPDVVEVFNRGVQLEKAGRRTEAERFYLQAADAGLAEAMFNLAHLHRAGGRPEDAERWFAAAVTAGMTSACFNLGALCWQQGRRDEARHWFRAGADAGMANAMTALGAVHRDDGDLAGAERWFAAAADQGHPEGHYRFGLMLAEQDRHAEALAQLARAAEAGHPEAAKELADQQMRHNETRKAQQWWRVARARRTPAPEEPKTVPPSDHPLAQAARERGIPTHTVSPVQSVAVAAELRDAHVSNLLGAGQLDEAVDTYRESAEGTDALLALLPAGSDMTYSLLRQRAVDLTKMASLLQQSGRTAEALSASRTAVTSLGELAARFGDVAAHAWAQRVFSAIRAEARTDVEQALVEVEEAVATFSRLVESGEAHHAAAELRLCLIVLADLRSGSRG</sequence>
<evidence type="ECO:0000313" key="2">
    <source>
        <dbReference type="EMBL" id="GHH38981.1"/>
    </source>
</evidence>
<evidence type="ECO:0008006" key="4">
    <source>
        <dbReference type="Google" id="ProtNLM"/>
    </source>
</evidence>
<evidence type="ECO:0000313" key="3">
    <source>
        <dbReference type="Proteomes" id="UP000605568"/>
    </source>
</evidence>
<dbReference type="Proteomes" id="UP000605568">
    <property type="component" value="Unassembled WGS sequence"/>
</dbReference>
<dbReference type="SUPFAM" id="SSF48452">
    <property type="entry name" value="TPR-like"/>
    <property type="match status" value="2"/>
</dbReference>
<keyword evidence="3" id="KW-1185">Reference proteome</keyword>
<name>A0ABQ3MC38_9PSEU</name>
<dbReference type="PANTHER" id="PTHR19959">
    <property type="entry name" value="KINESIN LIGHT CHAIN"/>
    <property type="match status" value="1"/>
</dbReference>
<evidence type="ECO:0000256" key="1">
    <source>
        <dbReference type="SAM" id="MobiDB-lite"/>
    </source>
</evidence>
<dbReference type="InterPro" id="IPR027417">
    <property type="entry name" value="P-loop_NTPase"/>
</dbReference>
<dbReference type="SUPFAM" id="SSF52540">
    <property type="entry name" value="P-loop containing nucleoside triphosphate hydrolases"/>
    <property type="match status" value="1"/>
</dbReference>
<accession>A0ABQ3MC38</accession>
<dbReference type="SUPFAM" id="SSF81901">
    <property type="entry name" value="HCP-like"/>
    <property type="match status" value="1"/>
</dbReference>
<dbReference type="Gene3D" id="1.25.40.10">
    <property type="entry name" value="Tetratricopeptide repeat domain"/>
    <property type="match status" value="3"/>
</dbReference>
<dbReference type="EMBL" id="BNAR01000004">
    <property type="protein sequence ID" value="GHH38981.1"/>
    <property type="molecule type" value="Genomic_DNA"/>
</dbReference>